<evidence type="ECO:0000313" key="3">
    <source>
        <dbReference type="Proteomes" id="UP000740883"/>
    </source>
</evidence>
<dbReference type="InterPro" id="IPR002013">
    <property type="entry name" value="SAC_dom"/>
</dbReference>
<evidence type="ECO:0000313" key="2">
    <source>
        <dbReference type="EMBL" id="KAF9764715.1"/>
    </source>
</evidence>
<dbReference type="PROSITE" id="PS50275">
    <property type="entry name" value="SAC"/>
    <property type="match status" value="1"/>
</dbReference>
<organism evidence="2 3">
    <name type="scientific">Nosema granulosis</name>
    <dbReference type="NCBI Taxonomy" id="83296"/>
    <lineage>
        <taxon>Eukaryota</taxon>
        <taxon>Fungi</taxon>
        <taxon>Fungi incertae sedis</taxon>
        <taxon>Microsporidia</taxon>
        <taxon>Nosematidae</taxon>
        <taxon>Nosema</taxon>
    </lineage>
</organism>
<comment type="caution">
    <text evidence="2">The sequence shown here is derived from an EMBL/GenBank/DDBJ whole genome shotgun (WGS) entry which is preliminary data.</text>
</comment>
<dbReference type="OrthoDB" id="405996at2759"/>
<dbReference type="PANTHER" id="PTHR45662">
    <property type="entry name" value="PHOSPHATIDYLINOSITIDE PHOSPHATASE SAC1"/>
    <property type="match status" value="1"/>
</dbReference>
<evidence type="ECO:0000259" key="1">
    <source>
        <dbReference type="PROSITE" id="PS50275"/>
    </source>
</evidence>
<dbReference type="AlphaFoldDB" id="A0A9P6H1J4"/>
<sequence>MFTIFNYKYSGKMFWETEKGKVSLASRHNIEFMDEEPEIYEAEFVLGVIEIDDNSYLGIVKKSESLGLYEGNEVFKIKKVDFIPLVVCPQSDHTIYVKQLIQSYDFYVCKSMFMKERFIWNMHMIDRLKYGGEEWKCIPKDTIDSDCGLVYMFCGFFVSKSFKVFEGFYNIKLLSLVCTRKMGTRLLSRGLDKDGNVSFFVKTHCSIRRNNKVVFDFNILRGSVPLFWGQKTQGINGRLYFFGEEDDLNEAFDKHFESLEEEFGNIHVVTLLGHRKDEKVLSSTYINMLKEKNIPYTDFDFNSHTNDFDNLKVLFSYKLEEAKKDVVYRVNCVDCLDRTNLAQYLICKYNVEKTLKKNYTVEKILQECWTENGHSLSNLYTGSDVMKSELSLKQKRSLFGLVDDFLISATRLINNRFTDKQKNKIINILLGRETGEETSQNIDIS</sequence>
<name>A0A9P6H1J4_9MICR</name>
<dbReference type="GO" id="GO:0043812">
    <property type="term" value="F:phosphatidylinositol-4-phosphate phosphatase activity"/>
    <property type="evidence" value="ECO:0007669"/>
    <property type="project" value="TreeGrafter"/>
</dbReference>
<protein>
    <submittedName>
        <fullName evidence="2">Inositol-1,4,5-trisphosphate 5-phosphatase 1</fullName>
    </submittedName>
</protein>
<dbReference type="Proteomes" id="UP000740883">
    <property type="component" value="Unassembled WGS sequence"/>
</dbReference>
<dbReference type="PANTHER" id="PTHR45662:SF2">
    <property type="entry name" value="PHOSPHATIDYLINOSITOL-3-PHOSPHATASE SAC1"/>
    <property type="match status" value="1"/>
</dbReference>
<reference evidence="2 3" key="1">
    <citation type="journal article" date="2020" name="Genome Biol. Evol.">
        <title>Comparative genomics of strictly vertically transmitted, feminizing microsporidia endosymbionts of amphipod crustaceans.</title>
        <authorList>
            <person name="Cormier A."/>
            <person name="Chebbi M.A."/>
            <person name="Giraud I."/>
            <person name="Wattier R."/>
            <person name="Teixeira M."/>
            <person name="Gilbert C."/>
            <person name="Rigaud T."/>
            <person name="Cordaux R."/>
        </authorList>
    </citation>
    <scope>NUCLEOTIDE SEQUENCE [LARGE SCALE GENOMIC DNA]</scope>
    <source>
        <strain evidence="2 3">Ou3-Ou53</strain>
    </source>
</reference>
<dbReference type="Pfam" id="PF02383">
    <property type="entry name" value="Syja_N"/>
    <property type="match status" value="1"/>
</dbReference>
<dbReference type="GO" id="GO:0005783">
    <property type="term" value="C:endoplasmic reticulum"/>
    <property type="evidence" value="ECO:0007669"/>
    <property type="project" value="TreeGrafter"/>
</dbReference>
<gene>
    <name evidence="2" type="primary">syj1</name>
    <name evidence="2" type="ORF">NGRA_0325</name>
</gene>
<keyword evidence="3" id="KW-1185">Reference proteome</keyword>
<feature type="domain" description="SAC" evidence="1">
    <location>
        <begin position="115"/>
        <end position="382"/>
    </location>
</feature>
<proteinExistence type="predicted"/>
<dbReference type="GO" id="GO:0046856">
    <property type="term" value="P:phosphatidylinositol dephosphorylation"/>
    <property type="evidence" value="ECO:0007669"/>
    <property type="project" value="TreeGrafter"/>
</dbReference>
<dbReference type="EMBL" id="SBJO01000011">
    <property type="protein sequence ID" value="KAF9764715.1"/>
    <property type="molecule type" value="Genomic_DNA"/>
</dbReference>
<accession>A0A9P6H1J4</accession>